<feature type="non-terminal residue" evidence="1">
    <location>
        <position position="1"/>
    </location>
</feature>
<reference evidence="1 2" key="1">
    <citation type="submission" date="2018-05" db="EMBL/GenBank/DDBJ databases">
        <title>Draft genome sequence of Scytalidium lignicola DSM 105466, a ubiquitous saprotrophic fungus.</title>
        <authorList>
            <person name="Buettner E."/>
            <person name="Gebauer A.M."/>
            <person name="Hofrichter M."/>
            <person name="Liers C."/>
            <person name="Kellner H."/>
        </authorList>
    </citation>
    <scope>NUCLEOTIDE SEQUENCE [LARGE SCALE GENOMIC DNA]</scope>
    <source>
        <strain evidence="1 2">DSM 105466</strain>
    </source>
</reference>
<evidence type="ECO:0000313" key="1">
    <source>
        <dbReference type="EMBL" id="RFU27827.1"/>
    </source>
</evidence>
<keyword evidence="2" id="KW-1185">Reference proteome</keyword>
<dbReference type="AlphaFoldDB" id="A0A3E2H3G2"/>
<dbReference type="Proteomes" id="UP000258309">
    <property type="component" value="Unassembled WGS sequence"/>
</dbReference>
<feature type="non-terminal residue" evidence="1">
    <location>
        <position position="117"/>
    </location>
</feature>
<gene>
    <name evidence="1" type="ORF">B7463_g8520</name>
</gene>
<sequence>MARTRSAMTKSDANPLKDAIEWYFNNQDDPNDQATITATVRIFKVKINILHAAIQRRLTPVKGLKQPMGQSPFLKPHQVEALLSHIKTQVYDDNLLNKAMFLRAAIYLHGDNTEPSL</sequence>
<proteinExistence type="predicted"/>
<comment type="caution">
    <text evidence="1">The sequence shown here is derived from an EMBL/GenBank/DDBJ whole genome shotgun (WGS) entry which is preliminary data.</text>
</comment>
<dbReference type="EMBL" id="NCSJ02000188">
    <property type="protein sequence ID" value="RFU27827.1"/>
    <property type="molecule type" value="Genomic_DNA"/>
</dbReference>
<name>A0A3E2H3G2_SCYLI</name>
<accession>A0A3E2H3G2</accession>
<evidence type="ECO:0000313" key="2">
    <source>
        <dbReference type="Proteomes" id="UP000258309"/>
    </source>
</evidence>
<protein>
    <submittedName>
        <fullName evidence="1">Uncharacterized protein</fullName>
    </submittedName>
</protein>
<organism evidence="1 2">
    <name type="scientific">Scytalidium lignicola</name>
    <name type="common">Hyphomycete</name>
    <dbReference type="NCBI Taxonomy" id="5539"/>
    <lineage>
        <taxon>Eukaryota</taxon>
        <taxon>Fungi</taxon>
        <taxon>Dikarya</taxon>
        <taxon>Ascomycota</taxon>
        <taxon>Pezizomycotina</taxon>
        <taxon>Leotiomycetes</taxon>
        <taxon>Leotiomycetes incertae sedis</taxon>
        <taxon>Scytalidium</taxon>
    </lineage>
</organism>